<evidence type="ECO:0000313" key="4">
    <source>
        <dbReference type="Proteomes" id="UP001066276"/>
    </source>
</evidence>
<keyword evidence="2" id="KW-0378">Hydrolase</keyword>
<evidence type="ECO:0000256" key="1">
    <source>
        <dbReference type="ARBA" id="ARBA00008532"/>
    </source>
</evidence>
<proteinExistence type="inferred from homology"/>
<keyword evidence="4" id="KW-1185">Reference proteome</keyword>
<protein>
    <recommendedName>
        <fullName evidence="5">Dimethylargininase</fullName>
    </recommendedName>
</protein>
<sequence>MSLLTLSSDLSSVSLPTLLPNVSPDTQSSCQISLDTIVKRLSRHCRQSSRQTSSDTIVSLVVRVSPEIIIKRLFRHYRESSRQLSLPTLPLNVSPDTIIKRLSRHSQSSCQTSLPALLPRHMSPPKLLFRQISHDTIVKYLSRHYRPSQQTRSPVCLPTLSSVDITIKCLSRHYRQSSPQMALPTLLSNFLSRFPRNYPQKVCHTGVNVVLKDPIVSPASGVQGGAIESAALFKVSSLPHPEEALPGFRPGFTELFRTESQARPAKAALLFSSPPVGDTGCSYQLRPGREKRRGGGSSVAVKARMLPTPSIAPFPPHCKHMEAVLWLHQRCELSISNTINTTEDASIDSVKKVLEELKLRVVEVAEESATLDGSDVLFTGREFFVGISKWTNHRGAEAVADAFRDFAVSTVPVSGDWHLKDFCSMAGPDTILLGSSEVARRALKSMEQLTDHHYETLTVPDDPAANCIYVRVGQKSSVLVHRSSEEFPESVQTFQKLPEYTLVPAACTEVAKLGGALSSCSLLINKKLEL</sequence>
<comment type="similarity">
    <text evidence="1">Belongs to the DDAH family.</text>
</comment>
<dbReference type="PANTHER" id="PTHR12737">
    <property type="entry name" value="DIMETHYLARGININE DIMETHYLAMINOHYDROLASE"/>
    <property type="match status" value="1"/>
</dbReference>
<evidence type="ECO:0000313" key="3">
    <source>
        <dbReference type="EMBL" id="KAJ1134342.1"/>
    </source>
</evidence>
<comment type="caution">
    <text evidence="3">The sequence shown here is derived from an EMBL/GenBank/DDBJ whole genome shotgun (WGS) entry which is preliminary data.</text>
</comment>
<accession>A0AAV7Q532</accession>
<dbReference type="GO" id="GO:0016787">
    <property type="term" value="F:hydrolase activity"/>
    <property type="evidence" value="ECO:0007669"/>
    <property type="project" value="UniProtKB-KW"/>
</dbReference>
<evidence type="ECO:0000256" key="2">
    <source>
        <dbReference type="ARBA" id="ARBA00022801"/>
    </source>
</evidence>
<dbReference type="Gene3D" id="3.75.10.10">
    <property type="entry name" value="L-arginine/glycine Amidinotransferase, Chain A"/>
    <property type="match status" value="1"/>
</dbReference>
<dbReference type="SUPFAM" id="SSF55909">
    <property type="entry name" value="Pentein"/>
    <property type="match status" value="1"/>
</dbReference>
<dbReference type="EMBL" id="JANPWB010000010">
    <property type="protein sequence ID" value="KAJ1134342.1"/>
    <property type="molecule type" value="Genomic_DNA"/>
</dbReference>
<dbReference type="AlphaFoldDB" id="A0AAV7Q532"/>
<name>A0AAV7Q532_PLEWA</name>
<organism evidence="3 4">
    <name type="scientific">Pleurodeles waltl</name>
    <name type="common">Iberian ribbed newt</name>
    <dbReference type="NCBI Taxonomy" id="8319"/>
    <lineage>
        <taxon>Eukaryota</taxon>
        <taxon>Metazoa</taxon>
        <taxon>Chordata</taxon>
        <taxon>Craniata</taxon>
        <taxon>Vertebrata</taxon>
        <taxon>Euteleostomi</taxon>
        <taxon>Amphibia</taxon>
        <taxon>Batrachia</taxon>
        <taxon>Caudata</taxon>
        <taxon>Salamandroidea</taxon>
        <taxon>Salamandridae</taxon>
        <taxon>Pleurodelinae</taxon>
        <taxon>Pleurodeles</taxon>
    </lineage>
</organism>
<gene>
    <name evidence="3" type="ORF">NDU88_000794</name>
</gene>
<evidence type="ECO:0008006" key="5">
    <source>
        <dbReference type="Google" id="ProtNLM"/>
    </source>
</evidence>
<reference evidence="3" key="1">
    <citation type="journal article" date="2022" name="bioRxiv">
        <title>Sequencing and chromosome-scale assembly of the giantPleurodeles waltlgenome.</title>
        <authorList>
            <person name="Brown T."/>
            <person name="Elewa A."/>
            <person name="Iarovenko S."/>
            <person name="Subramanian E."/>
            <person name="Araus A.J."/>
            <person name="Petzold A."/>
            <person name="Susuki M."/>
            <person name="Suzuki K.-i.T."/>
            <person name="Hayashi T."/>
            <person name="Toyoda A."/>
            <person name="Oliveira C."/>
            <person name="Osipova E."/>
            <person name="Leigh N.D."/>
            <person name="Simon A."/>
            <person name="Yun M.H."/>
        </authorList>
    </citation>
    <scope>NUCLEOTIDE SEQUENCE</scope>
    <source>
        <strain evidence="3">20211129_DDA</strain>
        <tissue evidence="3">Liver</tissue>
    </source>
</reference>
<dbReference type="Proteomes" id="UP001066276">
    <property type="component" value="Chromosome 6"/>
</dbReference>
<dbReference type="FunFam" id="3.75.10.10:FF:000004">
    <property type="entry name" value="N(G),N(G)-dimethylarginine dimethylaminohydrolase 1"/>
    <property type="match status" value="1"/>
</dbReference>
<dbReference type="PANTHER" id="PTHR12737:SF16">
    <property type="entry name" value="N(G),N(G)-DIMETHYLARGININE DIMETHYLAMINOHYDROLASE 2"/>
    <property type="match status" value="1"/>
</dbReference>
<dbReference type="InterPro" id="IPR033199">
    <property type="entry name" value="DDAH-like"/>
</dbReference>